<dbReference type="RefSeq" id="XP_007408412.1">
    <property type="nucleotide sequence ID" value="XM_007408350.1"/>
</dbReference>
<sequence length="127" mass="14181">MYHKINALDTVPTWYEAELAGNQVMTNHNVKNLKSVTHEEFDSALENCKNQDLMELKPLPGNQAPSGSTEQNILKTAVDVARLRDIGKASVTTPKYFRKEKRKVIDLSTAEALAFGTIPSSQDIQQH</sequence>
<evidence type="ECO:0000313" key="1">
    <source>
        <dbReference type="EMBL" id="EGG08214.1"/>
    </source>
</evidence>
<protein>
    <submittedName>
        <fullName evidence="1">Uncharacterized protein</fullName>
    </submittedName>
</protein>
<dbReference type="KEGG" id="mlr:MELLADRAFT_62027"/>
<dbReference type="InParanoid" id="F4RGZ2"/>
<organism evidence="2">
    <name type="scientific">Melampsora larici-populina (strain 98AG31 / pathotype 3-4-7)</name>
    <name type="common">Poplar leaf rust fungus</name>
    <dbReference type="NCBI Taxonomy" id="747676"/>
    <lineage>
        <taxon>Eukaryota</taxon>
        <taxon>Fungi</taxon>
        <taxon>Dikarya</taxon>
        <taxon>Basidiomycota</taxon>
        <taxon>Pucciniomycotina</taxon>
        <taxon>Pucciniomycetes</taxon>
        <taxon>Pucciniales</taxon>
        <taxon>Melampsoraceae</taxon>
        <taxon>Melampsora</taxon>
    </lineage>
</organism>
<dbReference type="HOGENOM" id="CLU_1971025_0_0_1"/>
<dbReference type="VEuPathDB" id="FungiDB:MELLADRAFT_62027"/>
<gene>
    <name evidence="1" type="ORF">MELLADRAFT_62027</name>
</gene>
<accession>F4RGZ2</accession>
<dbReference type="AlphaFoldDB" id="F4RGZ2"/>
<reference evidence="2" key="1">
    <citation type="journal article" date="2011" name="Proc. Natl. Acad. Sci. U.S.A.">
        <title>Obligate biotrophy features unraveled by the genomic analysis of rust fungi.</title>
        <authorList>
            <person name="Duplessis S."/>
            <person name="Cuomo C.A."/>
            <person name="Lin Y.-C."/>
            <person name="Aerts A."/>
            <person name="Tisserant E."/>
            <person name="Veneault-Fourrey C."/>
            <person name="Joly D.L."/>
            <person name="Hacquard S."/>
            <person name="Amselem J."/>
            <person name="Cantarel B.L."/>
            <person name="Chiu R."/>
            <person name="Coutinho P.M."/>
            <person name="Feau N."/>
            <person name="Field M."/>
            <person name="Frey P."/>
            <person name="Gelhaye E."/>
            <person name="Goldberg J."/>
            <person name="Grabherr M.G."/>
            <person name="Kodira C.D."/>
            <person name="Kohler A."/>
            <person name="Kuees U."/>
            <person name="Lindquist E.A."/>
            <person name="Lucas S.M."/>
            <person name="Mago R."/>
            <person name="Mauceli E."/>
            <person name="Morin E."/>
            <person name="Murat C."/>
            <person name="Pangilinan J.L."/>
            <person name="Park R."/>
            <person name="Pearson M."/>
            <person name="Quesneville H."/>
            <person name="Rouhier N."/>
            <person name="Sakthikumar S."/>
            <person name="Salamov A.A."/>
            <person name="Schmutz J."/>
            <person name="Selles B."/>
            <person name="Shapiro H."/>
            <person name="Tanguay P."/>
            <person name="Tuskan G.A."/>
            <person name="Henrissat B."/>
            <person name="Van de Peer Y."/>
            <person name="Rouze P."/>
            <person name="Ellis J.G."/>
            <person name="Dodds P.N."/>
            <person name="Schein J.E."/>
            <person name="Zhong S."/>
            <person name="Hamelin R.C."/>
            <person name="Grigoriev I.V."/>
            <person name="Szabo L.J."/>
            <person name="Martin F."/>
        </authorList>
    </citation>
    <scope>NUCLEOTIDE SEQUENCE [LARGE SCALE GENOMIC DNA]</scope>
    <source>
        <strain evidence="2">98AG31 / pathotype 3-4-7</strain>
    </source>
</reference>
<dbReference type="EMBL" id="GL883101">
    <property type="protein sequence ID" value="EGG08214.1"/>
    <property type="molecule type" value="Genomic_DNA"/>
</dbReference>
<proteinExistence type="predicted"/>
<keyword evidence="2" id="KW-1185">Reference proteome</keyword>
<dbReference type="GeneID" id="18929826"/>
<evidence type="ECO:0000313" key="2">
    <source>
        <dbReference type="Proteomes" id="UP000001072"/>
    </source>
</evidence>
<dbReference type="Proteomes" id="UP000001072">
    <property type="component" value="Unassembled WGS sequence"/>
</dbReference>
<name>F4RGZ2_MELLP</name>